<dbReference type="AlphaFoldDB" id="M1ZDV6"/>
<dbReference type="OrthoDB" id="6398708at2"/>
<dbReference type="EMBL" id="CAQJ01000083">
    <property type="protein sequence ID" value="CCQ91670.1"/>
    <property type="molecule type" value="Genomic_DNA"/>
</dbReference>
<comment type="caution">
    <text evidence="2">The sequence shown here is derived from an EMBL/GenBank/DDBJ whole genome shotgun (WGS) entry which is preliminary data.</text>
</comment>
<dbReference type="SUPFAM" id="SSF48695">
    <property type="entry name" value="Multiheme cytochromes"/>
    <property type="match status" value="1"/>
</dbReference>
<keyword evidence="1" id="KW-0812">Transmembrane</keyword>
<dbReference type="HOGENOM" id="CLU_2383190_0_0_0"/>
<protein>
    <submittedName>
        <fullName evidence="2">Putative Diheme cytochrome c</fullName>
    </submittedName>
</protein>
<dbReference type="InParanoid" id="M1ZDV6"/>
<sequence length="94" mass="10545">MKEIQSNGKKKKQDLKGQINFYKAMAVLGVIIAGMFVYMLLDSAPHLSKRDFHDPRAKAAQCLNCHTGQASNIPIMPHRRMEDCTFCHTPDKAG</sequence>
<reference evidence="2 3" key="1">
    <citation type="journal article" date="2013" name="Front. Microbiol.">
        <title>The genome of Nitrospina gracilis illuminates the metabolism and evolution of the major marine nitrite oxidizer.</title>
        <authorList>
            <person name="Luecker S."/>
            <person name="Nowka B."/>
            <person name="Rattei T."/>
            <person name="Spieck E."/>
            <person name="and Daims H."/>
        </authorList>
    </citation>
    <scope>NUCLEOTIDE SEQUENCE [LARGE SCALE GENOMIC DNA]</scope>
    <source>
        <strain evidence="2 3">3/211</strain>
    </source>
</reference>
<keyword evidence="1" id="KW-1133">Transmembrane helix</keyword>
<name>M1ZDV6_NITG3</name>
<keyword evidence="3" id="KW-1185">Reference proteome</keyword>
<evidence type="ECO:0000313" key="3">
    <source>
        <dbReference type="Proteomes" id="UP000011704"/>
    </source>
</evidence>
<organism evidence="2 3">
    <name type="scientific">Nitrospina gracilis (strain 3/211)</name>
    <dbReference type="NCBI Taxonomy" id="1266370"/>
    <lineage>
        <taxon>Bacteria</taxon>
        <taxon>Pseudomonadati</taxon>
        <taxon>Nitrospinota/Tectimicrobiota group</taxon>
        <taxon>Nitrospinota</taxon>
        <taxon>Nitrospinia</taxon>
        <taxon>Nitrospinales</taxon>
        <taxon>Nitrospinaceae</taxon>
        <taxon>Nitrospina</taxon>
    </lineage>
</organism>
<dbReference type="STRING" id="1266370.NITGR_750028"/>
<evidence type="ECO:0000256" key="1">
    <source>
        <dbReference type="SAM" id="Phobius"/>
    </source>
</evidence>
<proteinExistence type="predicted"/>
<dbReference type="InterPro" id="IPR036280">
    <property type="entry name" value="Multihaem_cyt_sf"/>
</dbReference>
<feature type="transmembrane region" description="Helical" evidence="1">
    <location>
        <begin position="21"/>
        <end position="41"/>
    </location>
</feature>
<gene>
    <name evidence="2" type="ORF">NITGR_750028</name>
</gene>
<dbReference type="RefSeq" id="WP_005010649.1">
    <property type="nucleotide sequence ID" value="NZ_HG422173.1"/>
</dbReference>
<evidence type="ECO:0000313" key="2">
    <source>
        <dbReference type="EMBL" id="CCQ91670.1"/>
    </source>
</evidence>
<dbReference type="Proteomes" id="UP000011704">
    <property type="component" value="Unassembled WGS sequence"/>
</dbReference>
<keyword evidence="1" id="KW-0472">Membrane</keyword>
<accession>M1ZDV6</accession>